<name>A0A182I3E2_ANOAR</name>
<dbReference type="PANTHER" id="PTHR45939:SF5">
    <property type="entry name" value="PEROXISOMAL MEMBRANE PROTEIN PMP34"/>
    <property type="match status" value="1"/>
</dbReference>
<dbReference type="VEuPathDB" id="VectorBase:AARA21_005283"/>
<evidence type="ECO:0000256" key="9">
    <source>
        <dbReference type="PROSITE-ProRule" id="PRU00282"/>
    </source>
</evidence>
<evidence type="ECO:0000256" key="6">
    <source>
        <dbReference type="ARBA" id="ARBA00022989"/>
    </source>
</evidence>
<feature type="repeat" description="Solcar" evidence="9">
    <location>
        <begin position="12"/>
        <end position="99"/>
    </location>
</feature>
<evidence type="ECO:0000256" key="2">
    <source>
        <dbReference type="ARBA" id="ARBA00006375"/>
    </source>
</evidence>
<keyword evidence="7 9" id="KW-0472">Membrane</keyword>
<evidence type="ECO:0000256" key="8">
    <source>
        <dbReference type="ARBA" id="ARBA00023140"/>
    </source>
</evidence>
<feature type="repeat" description="Solcar" evidence="9">
    <location>
        <begin position="105"/>
        <end position="206"/>
    </location>
</feature>
<protein>
    <submittedName>
        <fullName evidence="11">Uncharacterized protein</fullName>
    </submittedName>
</protein>
<keyword evidence="12" id="KW-1185">Reference proteome</keyword>
<organism evidence="11 12">
    <name type="scientific">Anopheles arabiensis</name>
    <name type="common">Mosquito</name>
    <dbReference type="NCBI Taxonomy" id="7173"/>
    <lineage>
        <taxon>Eukaryota</taxon>
        <taxon>Metazoa</taxon>
        <taxon>Ecdysozoa</taxon>
        <taxon>Arthropoda</taxon>
        <taxon>Hexapoda</taxon>
        <taxon>Insecta</taxon>
        <taxon>Pterygota</taxon>
        <taxon>Neoptera</taxon>
        <taxon>Endopterygota</taxon>
        <taxon>Diptera</taxon>
        <taxon>Nematocera</taxon>
        <taxon>Culicoidea</taxon>
        <taxon>Culicidae</taxon>
        <taxon>Anophelinae</taxon>
        <taxon>Anopheles</taxon>
    </lineage>
</organism>
<dbReference type="SUPFAM" id="SSF103506">
    <property type="entry name" value="Mitochondrial carrier"/>
    <property type="match status" value="1"/>
</dbReference>
<evidence type="ECO:0000313" key="11">
    <source>
        <dbReference type="EnsemblMetazoa" id="AARA008088-PA"/>
    </source>
</evidence>
<keyword evidence="3 10" id="KW-0813">Transport</keyword>
<comment type="subcellular location">
    <subcellularLocation>
        <location evidence="1">Peroxisome membrane</location>
        <topology evidence="1">Multi-pass membrane protein</topology>
    </subcellularLocation>
</comment>
<dbReference type="GO" id="GO:0015217">
    <property type="term" value="F:ADP transmembrane transporter activity"/>
    <property type="evidence" value="ECO:0007669"/>
    <property type="project" value="TreeGrafter"/>
</dbReference>
<evidence type="ECO:0000256" key="3">
    <source>
        <dbReference type="ARBA" id="ARBA00022448"/>
    </source>
</evidence>
<evidence type="ECO:0000256" key="7">
    <source>
        <dbReference type="ARBA" id="ARBA00023136"/>
    </source>
</evidence>
<dbReference type="GeneID" id="120908730"/>
<keyword evidence="4 9" id="KW-0812">Transmembrane</keyword>
<dbReference type="Proteomes" id="UP000075840">
    <property type="component" value="Unassembled WGS sequence"/>
</dbReference>
<keyword evidence="5" id="KW-0677">Repeat</keyword>
<dbReference type="KEGG" id="aara:120908730"/>
<dbReference type="InterPro" id="IPR018108">
    <property type="entry name" value="MCP_transmembrane"/>
</dbReference>
<dbReference type="PROSITE" id="PS50920">
    <property type="entry name" value="SOLCAR"/>
    <property type="match status" value="3"/>
</dbReference>
<evidence type="ECO:0000256" key="4">
    <source>
        <dbReference type="ARBA" id="ARBA00022692"/>
    </source>
</evidence>
<dbReference type="GO" id="GO:0005347">
    <property type="term" value="F:ATP transmembrane transporter activity"/>
    <property type="evidence" value="ECO:0007669"/>
    <property type="project" value="TreeGrafter"/>
</dbReference>
<dbReference type="RefSeq" id="XP_040175977.1">
    <property type="nucleotide sequence ID" value="XM_040320043.1"/>
</dbReference>
<feature type="repeat" description="Solcar" evidence="9">
    <location>
        <begin position="217"/>
        <end position="308"/>
    </location>
</feature>
<dbReference type="AlphaFoldDB" id="A0A182I3E2"/>
<keyword evidence="6" id="KW-1133">Transmembrane helix</keyword>
<accession>A0A182I3E2</accession>
<sequence length="324" mass="35320">MSQSKLKQVFSYQSWVHAVSGSAGSVIAMSAFYPLDTVRSRLQLEEPERRKALSTWRVLRSLIDEEGFETLYRGLVPVLESLCISNFVYFYTFHSLKALRGGGGQSALGDLLLGSLAGVVNVLTTTPCWVVNTRLKMKGLGQQHGKRANGPVASGSDVQYDGLLDGLQYIARTEGVRGLWAGAVPSLMLVINPAIQFMVYESLKRRLTAAGNAKSSPSAITFFSIGAVAKMIATVLTYPLQLVQTKLRHGNTDRSLNLPPNVDTVQMLLIILKRQGVAGLFRGLEAKLLQTVLTAALMFMAYEKIARFVTSLLLTKGGVTAVRH</sequence>
<dbReference type="VEuPathDB" id="VectorBase:AARA008088"/>
<dbReference type="GO" id="GO:0044610">
    <property type="term" value="F:FMN transmembrane transporter activity"/>
    <property type="evidence" value="ECO:0007669"/>
    <property type="project" value="TreeGrafter"/>
</dbReference>
<dbReference type="GO" id="GO:0051724">
    <property type="term" value="F:NAD transmembrane transporter activity"/>
    <property type="evidence" value="ECO:0007669"/>
    <property type="project" value="TreeGrafter"/>
</dbReference>
<dbReference type="InterPro" id="IPR023395">
    <property type="entry name" value="MCP_dom_sf"/>
</dbReference>
<keyword evidence="8" id="KW-0576">Peroxisome</keyword>
<reference evidence="11" key="1">
    <citation type="submission" date="2022-08" db="UniProtKB">
        <authorList>
            <consortium name="EnsemblMetazoa"/>
        </authorList>
    </citation>
    <scope>IDENTIFICATION</scope>
    <source>
        <strain evidence="11">Dongola</strain>
    </source>
</reference>
<evidence type="ECO:0000256" key="1">
    <source>
        <dbReference type="ARBA" id="ARBA00004585"/>
    </source>
</evidence>
<dbReference type="PANTHER" id="PTHR45939">
    <property type="entry name" value="PEROXISOMAL MEMBRANE PROTEIN PMP34-RELATED"/>
    <property type="match status" value="1"/>
</dbReference>
<dbReference type="FunFam" id="1.50.40.10:FF:000129">
    <property type="entry name" value="Peroxisomal membrane protein"/>
    <property type="match status" value="1"/>
</dbReference>
<dbReference type="CTD" id="38532"/>
<dbReference type="GO" id="GO:0005778">
    <property type="term" value="C:peroxisomal membrane"/>
    <property type="evidence" value="ECO:0007669"/>
    <property type="project" value="UniProtKB-SubCell"/>
</dbReference>
<dbReference type="InterPro" id="IPR052217">
    <property type="entry name" value="Mito/Peroxisomal_Carrier"/>
</dbReference>
<dbReference type="EnsemblMetazoa" id="AARA008088-RA">
    <property type="protein sequence ID" value="AARA008088-PA"/>
    <property type="gene ID" value="AARA008088"/>
</dbReference>
<evidence type="ECO:0000313" key="12">
    <source>
        <dbReference type="Proteomes" id="UP000075840"/>
    </source>
</evidence>
<dbReference type="GO" id="GO:0015228">
    <property type="term" value="F:coenzyme A transmembrane transporter activity"/>
    <property type="evidence" value="ECO:0007669"/>
    <property type="project" value="TreeGrafter"/>
</dbReference>
<dbReference type="GO" id="GO:0080122">
    <property type="term" value="F:AMP transmembrane transporter activity"/>
    <property type="evidence" value="ECO:0007669"/>
    <property type="project" value="TreeGrafter"/>
</dbReference>
<dbReference type="EMBL" id="APCN01000207">
    <property type="status" value="NOT_ANNOTATED_CDS"/>
    <property type="molecule type" value="Genomic_DNA"/>
</dbReference>
<evidence type="ECO:0000256" key="10">
    <source>
        <dbReference type="RuleBase" id="RU000488"/>
    </source>
</evidence>
<comment type="similarity">
    <text evidence="2 10">Belongs to the mitochondrial carrier (TC 2.A.29) family.</text>
</comment>
<dbReference type="GO" id="GO:0015230">
    <property type="term" value="F:FAD transmembrane transporter activity"/>
    <property type="evidence" value="ECO:0007669"/>
    <property type="project" value="TreeGrafter"/>
</dbReference>
<dbReference type="Pfam" id="PF00153">
    <property type="entry name" value="Mito_carr"/>
    <property type="match status" value="3"/>
</dbReference>
<proteinExistence type="inferred from homology"/>
<evidence type="ECO:0000256" key="5">
    <source>
        <dbReference type="ARBA" id="ARBA00022737"/>
    </source>
</evidence>
<dbReference type="Gene3D" id="1.50.40.10">
    <property type="entry name" value="Mitochondrial carrier domain"/>
    <property type="match status" value="1"/>
</dbReference>